<feature type="compositionally biased region" description="Basic residues" evidence="1">
    <location>
        <begin position="8"/>
        <end position="19"/>
    </location>
</feature>
<evidence type="ECO:0000256" key="1">
    <source>
        <dbReference type="SAM" id="MobiDB-lite"/>
    </source>
</evidence>
<organism evidence="2 3">
    <name type="scientific">Pomacea canaliculata</name>
    <name type="common">Golden apple snail</name>
    <dbReference type="NCBI Taxonomy" id="400727"/>
    <lineage>
        <taxon>Eukaryota</taxon>
        <taxon>Metazoa</taxon>
        <taxon>Spiralia</taxon>
        <taxon>Lophotrochozoa</taxon>
        <taxon>Mollusca</taxon>
        <taxon>Gastropoda</taxon>
        <taxon>Caenogastropoda</taxon>
        <taxon>Architaenioglossa</taxon>
        <taxon>Ampullarioidea</taxon>
        <taxon>Ampullariidae</taxon>
        <taxon>Pomacea</taxon>
    </lineage>
</organism>
<proteinExistence type="predicted"/>
<dbReference type="EMBL" id="PZQS01000011">
    <property type="protein sequence ID" value="PVD22346.1"/>
    <property type="molecule type" value="Genomic_DNA"/>
</dbReference>
<name>A0A2T7NMG8_POMCA</name>
<dbReference type="AlphaFoldDB" id="A0A2T7NMG8"/>
<keyword evidence="3" id="KW-1185">Reference proteome</keyword>
<sequence length="229" mass="25563">MLSNAFAHRGRRSKRRKTSAPRQEVKSFAARRGRRMVDVRHYFWRKSLGLLTEALHGVKRSQLSSKTHSKLKARQRGSAGDEGAGGGGRTRELLRSIAMATPSLPSLWLRAKLGDITARGHQLSRSGGRKGEDGFPPTNPLLQPTSLFSSYFEPFQCCPPCLPHLCPSLPQRLTHEETPRDRNGYLVDLSSSFSSASKPFFGYPGVDIVECSTRLISFLVEQNTQKRIK</sequence>
<feature type="region of interest" description="Disordered" evidence="1">
    <location>
        <begin position="59"/>
        <end position="89"/>
    </location>
</feature>
<protein>
    <submittedName>
        <fullName evidence="2">Uncharacterized protein</fullName>
    </submittedName>
</protein>
<evidence type="ECO:0000313" key="3">
    <source>
        <dbReference type="Proteomes" id="UP000245119"/>
    </source>
</evidence>
<dbReference type="Proteomes" id="UP000245119">
    <property type="component" value="Linkage Group LG11"/>
</dbReference>
<evidence type="ECO:0000313" key="2">
    <source>
        <dbReference type="EMBL" id="PVD22346.1"/>
    </source>
</evidence>
<reference evidence="2 3" key="1">
    <citation type="submission" date="2018-04" db="EMBL/GenBank/DDBJ databases">
        <title>The genome of golden apple snail Pomacea canaliculata provides insight into stress tolerance and invasive adaptation.</title>
        <authorList>
            <person name="Liu C."/>
            <person name="Liu B."/>
            <person name="Ren Y."/>
            <person name="Zhang Y."/>
            <person name="Wang H."/>
            <person name="Li S."/>
            <person name="Jiang F."/>
            <person name="Yin L."/>
            <person name="Zhang G."/>
            <person name="Qian W."/>
            <person name="Fan W."/>
        </authorList>
    </citation>
    <scope>NUCLEOTIDE SEQUENCE [LARGE SCALE GENOMIC DNA]</scope>
    <source>
        <strain evidence="2">SZHN2017</strain>
        <tissue evidence="2">Muscle</tissue>
    </source>
</reference>
<accession>A0A2T7NMG8</accession>
<gene>
    <name evidence="2" type="ORF">C0Q70_18156</name>
</gene>
<feature type="region of interest" description="Disordered" evidence="1">
    <location>
        <begin position="1"/>
        <end position="27"/>
    </location>
</feature>
<comment type="caution">
    <text evidence="2">The sequence shown here is derived from an EMBL/GenBank/DDBJ whole genome shotgun (WGS) entry which is preliminary data.</text>
</comment>